<dbReference type="GO" id="GO:0006098">
    <property type="term" value="P:pentose-phosphate shunt"/>
    <property type="evidence" value="ECO:0007669"/>
    <property type="project" value="UniProtKB-UniPathway"/>
</dbReference>
<feature type="binding site" description="in other chain" evidence="6">
    <location>
        <begin position="190"/>
        <end position="191"/>
    </location>
    <ligand>
        <name>substrate</name>
        <note>ligand shared between dimeric partners</note>
    </ligand>
</feature>
<evidence type="ECO:0000256" key="8">
    <source>
        <dbReference type="RuleBase" id="RU000485"/>
    </source>
</evidence>
<dbReference type="OrthoDB" id="9804542at2"/>
<comment type="catalytic activity">
    <reaction evidence="4 8">
        <text>6-phospho-D-gluconate + NADP(+) = D-ribulose 5-phosphate + CO2 + NADPH</text>
        <dbReference type="Rhea" id="RHEA:10116"/>
        <dbReference type="ChEBI" id="CHEBI:16526"/>
        <dbReference type="ChEBI" id="CHEBI:57783"/>
        <dbReference type="ChEBI" id="CHEBI:58121"/>
        <dbReference type="ChEBI" id="CHEBI:58349"/>
        <dbReference type="ChEBI" id="CHEBI:58759"/>
        <dbReference type="EC" id="1.1.1.44"/>
    </reaction>
</comment>
<evidence type="ECO:0000256" key="3">
    <source>
        <dbReference type="ARBA" id="ARBA00023064"/>
    </source>
</evidence>
<comment type="similarity">
    <text evidence="1 4 8">Belongs to the 6-phosphogluconate dehydrogenase family.</text>
</comment>
<comment type="caution">
    <text evidence="10">The sequence shown here is derived from an EMBL/GenBank/DDBJ whole genome shotgun (WGS) entry which is preliminary data.</text>
</comment>
<dbReference type="InterPro" id="IPR008927">
    <property type="entry name" value="6-PGluconate_DH-like_C_sf"/>
</dbReference>
<comment type="subunit">
    <text evidence="4">Homodimer.</text>
</comment>
<feature type="binding site" description="in other chain" evidence="6">
    <location>
        <position position="195"/>
    </location>
    <ligand>
        <name>substrate</name>
        <note>ligand shared between dimeric partners</note>
    </ligand>
</feature>
<dbReference type="Pfam" id="PF03446">
    <property type="entry name" value="NAD_binding_2"/>
    <property type="match status" value="1"/>
</dbReference>
<feature type="binding site" description="in other chain" evidence="6">
    <location>
        <position position="265"/>
    </location>
    <ligand>
        <name>substrate</name>
        <note>ligand shared between dimeric partners</note>
    </ligand>
</feature>
<feature type="binding site" evidence="6">
    <location>
        <position position="456"/>
    </location>
    <ligand>
        <name>substrate</name>
        <note>ligand shared between dimeric partners</note>
    </ligand>
</feature>
<dbReference type="NCBIfam" id="NF006765">
    <property type="entry name" value="PRK09287.1"/>
    <property type="match status" value="1"/>
</dbReference>
<feature type="domain" description="6-phosphogluconate dehydrogenase C-terminal" evidence="9">
    <location>
        <begin position="183"/>
        <end position="472"/>
    </location>
</feature>
<dbReference type="PRINTS" id="PR00076">
    <property type="entry name" value="6PGDHDRGNASE"/>
</dbReference>
<evidence type="ECO:0000313" key="11">
    <source>
        <dbReference type="Proteomes" id="UP000293865"/>
    </source>
</evidence>
<evidence type="ECO:0000256" key="6">
    <source>
        <dbReference type="PIRSR" id="PIRSR000109-2"/>
    </source>
</evidence>
<feature type="binding site" description="in other chain" evidence="6">
    <location>
        <position position="292"/>
    </location>
    <ligand>
        <name>substrate</name>
        <note>ligand shared between dimeric partners</note>
    </ligand>
</feature>
<dbReference type="GO" id="GO:0019521">
    <property type="term" value="P:D-gluconate metabolic process"/>
    <property type="evidence" value="ECO:0007669"/>
    <property type="project" value="UniProtKB-KW"/>
</dbReference>
<dbReference type="GO" id="GO:0004616">
    <property type="term" value="F:phosphogluconate dehydrogenase (decarboxylating) activity"/>
    <property type="evidence" value="ECO:0007669"/>
    <property type="project" value="UniProtKB-EC"/>
</dbReference>
<evidence type="ECO:0000256" key="1">
    <source>
        <dbReference type="ARBA" id="ARBA00008419"/>
    </source>
</evidence>
<keyword evidence="11" id="KW-1185">Reference proteome</keyword>
<dbReference type="PANTHER" id="PTHR11811">
    <property type="entry name" value="6-PHOSPHOGLUCONATE DEHYDROGENASE"/>
    <property type="match status" value="1"/>
</dbReference>
<dbReference type="SUPFAM" id="SSF51735">
    <property type="entry name" value="NAD(P)-binding Rossmann-fold domains"/>
    <property type="match status" value="1"/>
</dbReference>
<feature type="binding site" description="in other chain" evidence="6">
    <location>
        <position position="107"/>
    </location>
    <ligand>
        <name>substrate</name>
        <note>ligand shared between dimeric partners</note>
    </ligand>
</feature>
<keyword evidence="4 8" id="KW-0570">Pentose shunt</keyword>
<evidence type="ECO:0000259" key="9">
    <source>
        <dbReference type="SMART" id="SM01350"/>
    </source>
</evidence>
<dbReference type="SMART" id="SM01350">
    <property type="entry name" value="6PGD"/>
    <property type="match status" value="1"/>
</dbReference>
<dbReference type="SUPFAM" id="SSF48179">
    <property type="entry name" value="6-phosphogluconate dehydrogenase C-terminal domain-like"/>
    <property type="match status" value="1"/>
</dbReference>
<sequence>MADSRAAANIGVVGMAVMGSNLARNLASREGNTVAVFNRSPERTRTLVGEHPEAGFVATESYDEFVASLAKPRTAVIMVQAGKGTDAVISELVSRFEPGDIIVDGGNANFLDTIRREKEISPSGIHFVGAGISGGEEGALKGPSIMPGGSAESYETLGPILSSIAAIAEGEPCVTHVGTDGAGHFVKMVHNGIEYADMQLIAEAYDLIRQGTGKSPAEIADIFAEWNTGELESYLIEITAEVLRQTDAATGQPLVDVILDQAGAKGTGAWTVQNALDLGVPVSGIAEAVFARSLSSRPAQRAAARDLPGPSGDWRPDDEDAFVEDVRRALYASKIIAYSQGFDEIVAGAEQFGWEIKKGDIAKIWRAGCIIRARFLNRIADAYSDDPELVVLVSAPYFRDAVAGTQDSWRRVVAAAAYAGIPTPAFSSSLAYYDGLRAPRLPAALVQGQRDFFGAHTYKRVDKPGVFHTLWSGDRTEIETSPSSH</sequence>
<evidence type="ECO:0000256" key="7">
    <source>
        <dbReference type="PIRSR" id="PIRSR000109-3"/>
    </source>
</evidence>
<evidence type="ECO:0000256" key="5">
    <source>
        <dbReference type="PIRSR" id="PIRSR000109-1"/>
    </source>
</evidence>
<keyword evidence="3 8" id="KW-0311">Gluconate utilization</keyword>
<feature type="active site" description="Proton acceptor" evidence="5">
    <location>
        <position position="187"/>
    </location>
</feature>
<dbReference type="InterPro" id="IPR013328">
    <property type="entry name" value="6PGD_dom2"/>
</dbReference>
<dbReference type="Gene3D" id="3.40.50.720">
    <property type="entry name" value="NAD(P)-binding Rossmann-like Domain"/>
    <property type="match status" value="1"/>
</dbReference>
<feature type="binding site" evidence="7">
    <location>
        <begin position="38"/>
        <end position="40"/>
    </location>
    <ligand>
        <name>NADP(+)</name>
        <dbReference type="ChEBI" id="CHEBI:58349"/>
    </ligand>
</feature>
<gene>
    <name evidence="10" type="primary">gndA</name>
    <name evidence="10" type="ORF">ESP51_08970</name>
</gene>
<dbReference type="InterPro" id="IPR036291">
    <property type="entry name" value="NAD(P)-bd_dom_sf"/>
</dbReference>
<feature type="active site" description="Proton donor" evidence="5">
    <location>
        <position position="194"/>
    </location>
</feature>
<dbReference type="NCBIfam" id="TIGR00873">
    <property type="entry name" value="gnd"/>
    <property type="match status" value="1"/>
</dbReference>
<name>A0A4Q2KZ24_9MICO</name>
<feature type="binding site" description="in other chain" evidence="6">
    <location>
        <begin position="133"/>
        <end position="135"/>
    </location>
    <ligand>
        <name>substrate</name>
        <note>ligand shared between dimeric partners</note>
    </ligand>
</feature>
<dbReference type="RefSeq" id="WP_129520566.1">
    <property type="nucleotide sequence ID" value="NZ_SDPN01000013.1"/>
</dbReference>
<dbReference type="PIRSF" id="PIRSF000109">
    <property type="entry name" value="6PGD"/>
    <property type="match status" value="1"/>
</dbReference>
<dbReference type="Gene3D" id="1.20.5.320">
    <property type="entry name" value="6-Phosphogluconate Dehydrogenase, domain 3"/>
    <property type="match status" value="1"/>
</dbReference>
<accession>A0A4Q2KZ24</accession>
<evidence type="ECO:0000256" key="2">
    <source>
        <dbReference type="ARBA" id="ARBA00023002"/>
    </source>
</evidence>
<dbReference type="FunFam" id="1.20.5.320:FF:000004">
    <property type="entry name" value="6-phosphogluconate dehydrogenase, decarboxylating"/>
    <property type="match status" value="1"/>
</dbReference>
<evidence type="ECO:0000256" key="4">
    <source>
        <dbReference type="PIRNR" id="PIRNR000109"/>
    </source>
</evidence>
<evidence type="ECO:0000313" key="10">
    <source>
        <dbReference type="EMBL" id="RXZ70958.1"/>
    </source>
</evidence>
<dbReference type="Pfam" id="PF00393">
    <property type="entry name" value="6PGD"/>
    <property type="match status" value="1"/>
</dbReference>
<dbReference type="InterPro" id="IPR006183">
    <property type="entry name" value="Pgluconate_DH"/>
</dbReference>
<feature type="binding site" evidence="7">
    <location>
        <begin position="79"/>
        <end position="81"/>
    </location>
    <ligand>
        <name>NADP(+)</name>
        <dbReference type="ChEBI" id="CHEBI:58349"/>
    </ligand>
</feature>
<reference evidence="10 11" key="1">
    <citation type="submission" date="2019-01" db="EMBL/GenBank/DDBJ databases">
        <title>Agromyces.</title>
        <authorList>
            <person name="Li J."/>
        </authorList>
    </citation>
    <scope>NUCLEOTIDE SEQUENCE [LARGE SCALE GENOMIC DNA]</scope>
    <source>
        <strain evidence="10 11">DSM 15934</strain>
    </source>
</reference>
<organism evidence="10 11">
    <name type="scientific">Agromyces albus</name>
    <dbReference type="NCBI Taxonomy" id="205332"/>
    <lineage>
        <taxon>Bacteria</taxon>
        <taxon>Bacillati</taxon>
        <taxon>Actinomycetota</taxon>
        <taxon>Actinomycetes</taxon>
        <taxon>Micrococcales</taxon>
        <taxon>Microbacteriaceae</taxon>
        <taxon>Agromyces</taxon>
    </lineage>
</organism>
<dbReference type="InterPro" id="IPR006115">
    <property type="entry name" value="6PGDH_NADP-bd"/>
</dbReference>
<dbReference type="AlphaFoldDB" id="A0A4Q2KZ24"/>
<dbReference type="UniPathway" id="UPA00115">
    <property type="reaction ID" value="UER00410"/>
</dbReference>
<keyword evidence="4 8" id="KW-0521">NADP</keyword>
<dbReference type="GO" id="GO:0050661">
    <property type="term" value="F:NADP binding"/>
    <property type="evidence" value="ECO:0007669"/>
    <property type="project" value="InterPro"/>
</dbReference>
<dbReference type="Gene3D" id="1.10.1040.10">
    <property type="entry name" value="N-(1-d-carboxylethyl)-l-norvaline Dehydrogenase, domain 2"/>
    <property type="match status" value="1"/>
</dbReference>
<dbReference type="FunFam" id="1.10.1040.10:FF:000002">
    <property type="entry name" value="6-phosphogluconate dehydrogenase, decarboxylating"/>
    <property type="match status" value="1"/>
</dbReference>
<feature type="binding site" evidence="6">
    <location>
        <position position="450"/>
    </location>
    <ligand>
        <name>substrate</name>
        <note>ligand shared between dimeric partners</note>
    </ligand>
</feature>
<dbReference type="EMBL" id="SDPN01000013">
    <property type="protein sequence ID" value="RXZ70958.1"/>
    <property type="molecule type" value="Genomic_DNA"/>
</dbReference>
<dbReference type="InterPro" id="IPR006114">
    <property type="entry name" value="6PGDH_C"/>
</dbReference>
<dbReference type="EC" id="1.1.1.44" evidence="4 8"/>
<keyword evidence="2 4" id="KW-0560">Oxidoreductase</keyword>
<feature type="binding site" evidence="7">
    <location>
        <position position="107"/>
    </location>
    <ligand>
        <name>NADP(+)</name>
        <dbReference type="ChEBI" id="CHEBI:58349"/>
    </ligand>
</feature>
<feature type="binding site" evidence="7">
    <location>
        <begin position="14"/>
        <end position="19"/>
    </location>
    <ligand>
        <name>NADP(+)</name>
        <dbReference type="ChEBI" id="CHEBI:58349"/>
    </ligand>
</feature>
<protein>
    <recommendedName>
        <fullName evidence="4 8">6-phosphogluconate dehydrogenase, decarboxylating</fullName>
        <ecNumber evidence="4 8">1.1.1.44</ecNumber>
    </recommendedName>
</protein>
<comment type="pathway">
    <text evidence="4 8">Carbohydrate degradation; pentose phosphate pathway; D-ribulose 5-phosphate from D-glucose 6-phosphate (oxidative stage): step 3/3.</text>
</comment>
<proteinExistence type="inferred from homology"/>
<comment type="function">
    <text evidence="4">Catalyzes the oxidative decarboxylation of 6-phosphogluconate to ribulose 5-phosphate and CO(2), with concomitant reduction of NADP to NADPH.</text>
</comment>
<dbReference type="InterPro" id="IPR006113">
    <property type="entry name" value="6PGDH_Gnd/GntZ"/>
</dbReference>
<dbReference type="Proteomes" id="UP000293865">
    <property type="component" value="Unassembled WGS sequence"/>
</dbReference>